<reference evidence="1" key="1">
    <citation type="submission" date="2023-07" db="EMBL/GenBank/DDBJ databases">
        <title>Sorghum-associated microbial communities from plants grown in Nebraska, USA.</title>
        <authorList>
            <person name="Schachtman D."/>
        </authorList>
    </citation>
    <scope>NUCLEOTIDE SEQUENCE</scope>
    <source>
        <strain evidence="1">BE73</strain>
    </source>
</reference>
<proteinExistence type="predicted"/>
<organism evidence="1 2">
    <name type="scientific">Deinococcus soli</name>
    <name type="common">ex Cha et al. 2016</name>
    <dbReference type="NCBI Taxonomy" id="1309411"/>
    <lineage>
        <taxon>Bacteria</taxon>
        <taxon>Thermotogati</taxon>
        <taxon>Deinococcota</taxon>
        <taxon>Deinococci</taxon>
        <taxon>Deinococcales</taxon>
        <taxon>Deinococcaceae</taxon>
        <taxon>Deinococcus</taxon>
    </lineage>
</organism>
<evidence type="ECO:0000313" key="2">
    <source>
        <dbReference type="Proteomes" id="UP001252370"/>
    </source>
</evidence>
<protein>
    <submittedName>
        <fullName evidence="1">Transcriptional regulator with XRE-family HTH domain</fullName>
    </submittedName>
</protein>
<accession>A0ACC6KLU2</accession>
<keyword evidence="2" id="KW-1185">Reference proteome</keyword>
<dbReference type="Proteomes" id="UP001252370">
    <property type="component" value="Unassembled WGS sequence"/>
</dbReference>
<evidence type="ECO:0000313" key="1">
    <source>
        <dbReference type="EMBL" id="MDR6753471.1"/>
    </source>
</evidence>
<dbReference type="EMBL" id="JAVDTP010000014">
    <property type="protein sequence ID" value="MDR6753471.1"/>
    <property type="molecule type" value="Genomic_DNA"/>
</dbReference>
<name>A0ACC6KLU2_9DEIO</name>
<gene>
    <name evidence="1" type="ORF">J2Y01_003994</name>
</gene>
<comment type="caution">
    <text evidence="1">The sequence shown here is derived from an EMBL/GenBank/DDBJ whole genome shotgun (WGS) entry which is preliminary data.</text>
</comment>
<sequence length="85" mass="9163">MPVMTNLETIREARGMSRNALAVKLGVVRNTIVKLEEGQTENPSYHVVMEIAKELAVDHTALFLPAGSTVVLGTEQAPESTEALS</sequence>